<dbReference type="STRING" id="30019.A0A0M3QZ66"/>
<dbReference type="SUPFAM" id="SSF54373">
    <property type="entry name" value="FAD-linked reductases, C-terminal domain"/>
    <property type="match status" value="1"/>
</dbReference>
<dbReference type="Pfam" id="PF05199">
    <property type="entry name" value="GMC_oxred_C"/>
    <property type="match status" value="1"/>
</dbReference>
<proteinExistence type="inferred from homology"/>
<keyword evidence="4 5" id="KW-0274">FAD</keyword>
<dbReference type="InterPro" id="IPR036188">
    <property type="entry name" value="FAD/NAD-bd_sf"/>
</dbReference>
<dbReference type="InterPro" id="IPR007867">
    <property type="entry name" value="GMC_OxRtase_C"/>
</dbReference>
<protein>
    <submittedName>
        <fullName evidence="9">Eo</fullName>
    </submittedName>
</protein>
<dbReference type="Proteomes" id="UP000494163">
    <property type="component" value="Chromosome X"/>
</dbReference>
<accession>A0A0M3QZ66</accession>
<feature type="chain" id="PRO_5005788383" evidence="6">
    <location>
        <begin position="28"/>
        <end position="646"/>
    </location>
</feature>
<evidence type="ECO:0000313" key="9">
    <source>
        <dbReference type="EMBL" id="ALC48839.1"/>
    </source>
</evidence>
<evidence type="ECO:0000256" key="5">
    <source>
        <dbReference type="PIRSR" id="PIRSR000137-2"/>
    </source>
</evidence>
<feature type="binding site" evidence="5">
    <location>
        <begin position="558"/>
        <end position="559"/>
    </location>
    <ligand>
        <name>FAD</name>
        <dbReference type="ChEBI" id="CHEBI:57692"/>
    </ligand>
</feature>
<dbReference type="OrthoDB" id="269227at2759"/>
<evidence type="ECO:0000259" key="7">
    <source>
        <dbReference type="Pfam" id="PF00732"/>
    </source>
</evidence>
<dbReference type="SUPFAM" id="SSF51905">
    <property type="entry name" value="FAD/NAD(P)-binding domain"/>
    <property type="match status" value="1"/>
</dbReference>
<dbReference type="GO" id="GO:0016614">
    <property type="term" value="F:oxidoreductase activity, acting on CH-OH group of donors"/>
    <property type="evidence" value="ECO:0007669"/>
    <property type="project" value="InterPro"/>
</dbReference>
<dbReference type="Gene3D" id="3.50.50.60">
    <property type="entry name" value="FAD/NAD(P)-binding domain"/>
    <property type="match status" value="1"/>
</dbReference>
<feature type="domain" description="Glucose-methanol-choline oxidoreductase C-terminal" evidence="8">
    <location>
        <begin position="471"/>
        <end position="612"/>
    </location>
</feature>
<comment type="similarity">
    <text evidence="2">Belongs to the GMC oxidoreductase family.</text>
</comment>
<dbReference type="InterPro" id="IPR000172">
    <property type="entry name" value="GMC_OxRdtase_N"/>
</dbReference>
<dbReference type="PANTHER" id="PTHR11552:SF147">
    <property type="entry name" value="CHOLINE DEHYDROGENASE, MITOCHONDRIAL"/>
    <property type="match status" value="1"/>
</dbReference>
<feature type="signal peptide" evidence="6">
    <location>
        <begin position="1"/>
        <end position="27"/>
    </location>
</feature>
<sequence length="646" mass="70541">MRASEQRVALSLWLLLLLATCSGGVAAQQSNGVGVALIEAARAALLSEAAALSNSSDWPASYEPGQLSESYDYIVVGGGSAGSIVASRLSEQRNVSVLLLEAGAQPPLESDIYALSGSLHHDERYMWLDEAQPNGNCCLARRAGSGCNWWHARMLGGGGSLNGNIYVPGSAANFRRWRWQLQLKGWDWPQVQVAYRRLQQQLQLNFLPLQPLEAQLAKLIYAAARELQLPRPRQPLLMGSDFGYTHDVPATVQQGRRRSSARQYLAQPQVRARSNLRVLLAAQAQRLLFKRQRAAGVQYTLGNRTLRALAKRELVLSAGALNSAKLLLLSGIGPAAELRALGIQPLRDLPVGRNLHDHGMLPLFLRFGNDCGLNASSSRSAYAPASVAEYLLQQQRGPLAAGFSMMGFINSSAPHSRDGQPDLHIVAHTFMPRGSAGSFEYLGLRPELVTAQRAALAQAPMLQLMGSLLLPKSRSKLQLRSADPQQPPLISSAYAADPADRATLLRFIRYVQLMLTTPAFQRCGLQLWLPPLPACDALTPDSDDYWLCHIRHMFLGAWHAVGSCRMATRNDPRGVVDERLRVFGVQGLRVVDASIMPEITAGNTNAPAMMIAEQGARMIREDYNRAAAAATLAETTEQPNDIPLYD</sequence>
<evidence type="ECO:0000256" key="4">
    <source>
        <dbReference type="ARBA" id="ARBA00022827"/>
    </source>
</evidence>
<dbReference type="GO" id="GO:0050660">
    <property type="term" value="F:flavin adenine dinucleotide binding"/>
    <property type="evidence" value="ECO:0007669"/>
    <property type="project" value="InterPro"/>
</dbReference>
<keyword evidence="3" id="KW-0285">Flavoprotein</keyword>
<evidence type="ECO:0000256" key="1">
    <source>
        <dbReference type="ARBA" id="ARBA00001974"/>
    </source>
</evidence>
<evidence type="ECO:0000259" key="8">
    <source>
        <dbReference type="Pfam" id="PF05199"/>
    </source>
</evidence>
<dbReference type="AlphaFoldDB" id="A0A0M3QZ66"/>
<dbReference type="InterPro" id="IPR012132">
    <property type="entry name" value="GMC_OxRdtase"/>
</dbReference>
<evidence type="ECO:0000313" key="10">
    <source>
        <dbReference type="Proteomes" id="UP000494163"/>
    </source>
</evidence>
<evidence type="ECO:0000256" key="2">
    <source>
        <dbReference type="ARBA" id="ARBA00010790"/>
    </source>
</evidence>
<keyword evidence="6" id="KW-0732">Signal</keyword>
<feature type="domain" description="Glucose-methanol-choline oxidoreductase N-terminal" evidence="7">
    <location>
        <begin position="71"/>
        <end position="358"/>
    </location>
</feature>
<dbReference type="EMBL" id="CP012528">
    <property type="protein sequence ID" value="ALC48839.1"/>
    <property type="molecule type" value="Genomic_DNA"/>
</dbReference>
<name>A0A0M3QZ66_DROBS</name>
<dbReference type="PANTHER" id="PTHR11552">
    <property type="entry name" value="GLUCOSE-METHANOL-CHOLINE GMC OXIDOREDUCTASE"/>
    <property type="match status" value="1"/>
</dbReference>
<organism evidence="9 10">
    <name type="scientific">Drosophila busckii</name>
    <name type="common">Fruit fly</name>
    <dbReference type="NCBI Taxonomy" id="30019"/>
    <lineage>
        <taxon>Eukaryota</taxon>
        <taxon>Metazoa</taxon>
        <taxon>Ecdysozoa</taxon>
        <taxon>Arthropoda</taxon>
        <taxon>Hexapoda</taxon>
        <taxon>Insecta</taxon>
        <taxon>Pterygota</taxon>
        <taxon>Neoptera</taxon>
        <taxon>Endopterygota</taxon>
        <taxon>Diptera</taxon>
        <taxon>Brachycera</taxon>
        <taxon>Muscomorpha</taxon>
        <taxon>Ephydroidea</taxon>
        <taxon>Drosophilidae</taxon>
        <taxon>Drosophila</taxon>
    </lineage>
</organism>
<evidence type="ECO:0000256" key="6">
    <source>
        <dbReference type="SAM" id="SignalP"/>
    </source>
</evidence>
<dbReference type="Gene3D" id="3.30.560.10">
    <property type="entry name" value="Glucose Oxidase, domain 3"/>
    <property type="match status" value="1"/>
</dbReference>
<dbReference type="OMA" id="HGCSWWH"/>
<comment type="cofactor">
    <cofactor evidence="1 5">
        <name>FAD</name>
        <dbReference type="ChEBI" id="CHEBI:57692"/>
    </cofactor>
</comment>
<reference evidence="9 10" key="1">
    <citation type="submission" date="2015-08" db="EMBL/GenBank/DDBJ databases">
        <title>Ancestral chromatin configuration constrains chromatin evolution on differentiating sex chromosomes in Drosophila.</title>
        <authorList>
            <person name="Zhou Q."/>
            <person name="Bachtrog D."/>
        </authorList>
    </citation>
    <scope>NUCLEOTIDE SEQUENCE [LARGE SCALE GENOMIC DNA]</scope>
    <source>
        <tissue evidence="9">Whole larvae</tissue>
    </source>
</reference>
<gene>
    <name evidence="9" type="ORF">Dbus_chrXg695</name>
</gene>
<dbReference type="PIRSF" id="PIRSF000137">
    <property type="entry name" value="Alcohol_oxidase"/>
    <property type="match status" value="1"/>
</dbReference>
<evidence type="ECO:0000256" key="3">
    <source>
        <dbReference type="ARBA" id="ARBA00022630"/>
    </source>
</evidence>
<keyword evidence="10" id="KW-1185">Reference proteome</keyword>
<dbReference type="Pfam" id="PF00732">
    <property type="entry name" value="GMC_oxred_N"/>
    <property type="match status" value="1"/>
</dbReference>